<organism evidence="7 8">
    <name type="scientific">Aquarana catesbeiana</name>
    <name type="common">American bullfrog</name>
    <name type="synonym">Rana catesbeiana</name>
    <dbReference type="NCBI Taxonomy" id="8400"/>
    <lineage>
        <taxon>Eukaryota</taxon>
        <taxon>Metazoa</taxon>
        <taxon>Chordata</taxon>
        <taxon>Craniata</taxon>
        <taxon>Vertebrata</taxon>
        <taxon>Euteleostomi</taxon>
        <taxon>Amphibia</taxon>
        <taxon>Batrachia</taxon>
        <taxon>Anura</taxon>
        <taxon>Neobatrachia</taxon>
        <taxon>Ranoidea</taxon>
        <taxon>Ranidae</taxon>
        <taxon>Aquarana</taxon>
    </lineage>
</organism>
<feature type="compositionally biased region" description="Low complexity" evidence="5">
    <location>
        <begin position="131"/>
        <end position="143"/>
    </location>
</feature>
<evidence type="ECO:0000256" key="3">
    <source>
        <dbReference type="ARBA" id="ARBA00022525"/>
    </source>
</evidence>
<evidence type="ECO:0000256" key="5">
    <source>
        <dbReference type="SAM" id="MobiDB-lite"/>
    </source>
</evidence>
<reference evidence="8" key="1">
    <citation type="journal article" date="2017" name="Nat. Commun.">
        <title>The North American bullfrog draft genome provides insight into hormonal regulation of long noncoding RNA.</title>
        <authorList>
            <person name="Hammond S.A."/>
            <person name="Warren R.L."/>
            <person name="Vandervalk B.P."/>
            <person name="Kucuk E."/>
            <person name="Khan H."/>
            <person name="Gibb E.A."/>
            <person name="Pandoh P."/>
            <person name="Kirk H."/>
            <person name="Zhao Y."/>
            <person name="Jones M."/>
            <person name="Mungall A.J."/>
            <person name="Coope R."/>
            <person name="Pleasance S."/>
            <person name="Moore R.A."/>
            <person name="Holt R.A."/>
            <person name="Round J.M."/>
            <person name="Ohora S."/>
            <person name="Walle B.V."/>
            <person name="Veldhoen N."/>
            <person name="Helbing C.C."/>
            <person name="Birol I."/>
        </authorList>
    </citation>
    <scope>NUCLEOTIDE SEQUENCE [LARGE SCALE GENOMIC DNA]</scope>
</reference>
<accession>A0A2G9R5H0</accession>
<evidence type="ECO:0000256" key="4">
    <source>
        <dbReference type="ARBA" id="ARBA00023157"/>
    </source>
</evidence>
<dbReference type="Gene3D" id="3.10.450.10">
    <property type="match status" value="1"/>
</dbReference>
<dbReference type="Pfam" id="PF00666">
    <property type="entry name" value="Cathelicidins"/>
    <property type="match status" value="1"/>
</dbReference>
<dbReference type="GO" id="GO:0006952">
    <property type="term" value="P:defense response"/>
    <property type="evidence" value="ECO:0007669"/>
    <property type="project" value="InterPro"/>
</dbReference>
<protein>
    <submittedName>
        <fullName evidence="7">Uncharacterized protein</fullName>
    </submittedName>
</protein>
<dbReference type="Proteomes" id="UP000228934">
    <property type="component" value="Unassembled WGS sequence"/>
</dbReference>
<dbReference type="PANTHER" id="PTHR10206:SF0">
    <property type="entry name" value="CATHELICIDIN B1-RELATED"/>
    <property type="match status" value="1"/>
</dbReference>
<evidence type="ECO:0000313" key="8">
    <source>
        <dbReference type="Proteomes" id="UP000228934"/>
    </source>
</evidence>
<evidence type="ECO:0000256" key="1">
    <source>
        <dbReference type="ARBA" id="ARBA00004613"/>
    </source>
</evidence>
<feature type="chain" id="PRO_5013809277" evidence="6">
    <location>
        <begin position="21"/>
        <end position="143"/>
    </location>
</feature>
<feature type="signal peptide" evidence="6">
    <location>
        <begin position="1"/>
        <end position="20"/>
    </location>
</feature>
<dbReference type="SUPFAM" id="SSF54403">
    <property type="entry name" value="Cystatin/monellin"/>
    <property type="match status" value="1"/>
</dbReference>
<dbReference type="EMBL" id="KV969186">
    <property type="protein sequence ID" value="PIO23109.1"/>
    <property type="molecule type" value="Genomic_DNA"/>
</dbReference>
<proteinExistence type="inferred from homology"/>
<feature type="region of interest" description="Disordered" evidence="5">
    <location>
        <begin position="120"/>
        <end position="143"/>
    </location>
</feature>
<dbReference type="OrthoDB" id="9930485at2759"/>
<sequence>MKIWQCVVWLSAVTLEVSHSQSPDQEERIREALDLYNQREDVLYFYKPLEDLPAIPMQEETKDEILRFGIMETRCLKSEGGDAARCEFKPDGEVQICDLNLTAPGKENMQCDIITKISRVRRSRRPPSRPRFPGSRSPIVGIP</sequence>
<gene>
    <name evidence="7" type="ORF">AB205_0205520</name>
</gene>
<dbReference type="InterPro" id="IPR046350">
    <property type="entry name" value="Cystatin_sf"/>
</dbReference>
<evidence type="ECO:0000256" key="2">
    <source>
        <dbReference type="ARBA" id="ARBA00005320"/>
    </source>
</evidence>
<evidence type="ECO:0000313" key="7">
    <source>
        <dbReference type="EMBL" id="PIO23109.1"/>
    </source>
</evidence>
<keyword evidence="6" id="KW-0732">Signal</keyword>
<dbReference type="GO" id="GO:0005615">
    <property type="term" value="C:extracellular space"/>
    <property type="evidence" value="ECO:0007669"/>
    <property type="project" value="TreeGrafter"/>
</dbReference>
<keyword evidence="8" id="KW-1185">Reference proteome</keyword>
<comment type="similarity">
    <text evidence="2">Belongs to the cathelicidin family.</text>
</comment>
<keyword evidence="3" id="KW-0964">Secreted</keyword>
<dbReference type="InterPro" id="IPR001894">
    <property type="entry name" value="Cathelicidin-like"/>
</dbReference>
<evidence type="ECO:0000256" key="6">
    <source>
        <dbReference type="SAM" id="SignalP"/>
    </source>
</evidence>
<name>A0A2G9R5H0_AQUCT</name>
<dbReference type="PANTHER" id="PTHR10206">
    <property type="entry name" value="CATHELICIDIN"/>
    <property type="match status" value="1"/>
</dbReference>
<keyword evidence="4" id="KW-1015">Disulfide bond</keyword>
<comment type="subcellular location">
    <subcellularLocation>
        <location evidence="1">Secreted</location>
    </subcellularLocation>
</comment>
<dbReference type="AlphaFoldDB" id="A0A2G9R5H0"/>